<dbReference type="AlphaFoldDB" id="A0A2K8NX55"/>
<evidence type="ECO:0000313" key="8">
    <source>
        <dbReference type="EMBL" id="ATZ18410.1"/>
    </source>
</evidence>
<dbReference type="InterPro" id="IPR000312">
    <property type="entry name" value="Glycosyl_Trfase_fam3"/>
</dbReference>
<dbReference type="InterPro" id="IPR017459">
    <property type="entry name" value="Glycosyl_Trfase_fam3_N_dom"/>
</dbReference>
<dbReference type="Pfam" id="PF02885">
    <property type="entry name" value="Glycos_trans_3N"/>
    <property type="match status" value="1"/>
</dbReference>
<dbReference type="SUPFAM" id="SSF47648">
    <property type="entry name" value="Nucleoside phosphorylase/phosphoribosyltransferase N-terminal domain"/>
    <property type="match status" value="1"/>
</dbReference>
<dbReference type="KEGG" id="esx:ESOMN_v1c00240"/>
<evidence type="ECO:0000256" key="6">
    <source>
        <dbReference type="ARBA" id="ARBA00056338"/>
    </source>
</evidence>
<dbReference type="InterPro" id="IPR017872">
    <property type="entry name" value="Pyrmidine_PPase_CS"/>
</dbReference>
<evidence type="ECO:0000256" key="4">
    <source>
        <dbReference type="ARBA" id="ARBA00022679"/>
    </source>
</evidence>
<dbReference type="Pfam" id="PF07831">
    <property type="entry name" value="PYNP_C"/>
    <property type="match status" value="1"/>
</dbReference>
<feature type="domain" description="Pyrimidine nucleoside phosphorylase C-terminal" evidence="7">
    <location>
        <begin position="345"/>
        <end position="418"/>
    </location>
</feature>
<dbReference type="RefSeq" id="WP_024863647.1">
    <property type="nucleotide sequence ID" value="NZ_CP024965.1"/>
</dbReference>
<dbReference type="GO" id="GO:0006206">
    <property type="term" value="P:pyrimidine nucleobase metabolic process"/>
    <property type="evidence" value="ECO:0007669"/>
    <property type="project" value="InterPro"/>
</dbReference>
<dbReference type="InterPro" id="IPR036320">
    <property type="entry name" value="Glycosyl_Trfase_fam3_N_dom_sf"/>
</dbReference>
<dbReference type="SMART" id="SM00941">
    <property type="entry name" value="PYNP_C"/>
    <property type="match status" value="1"/>
</dbReference>
<dbReference type="SUPFAM" id="SSF52418">
    <property type="entry name" value="Nucleoside phosphorylase/phosphoribosyltransferase catalytic domain"/>
    <property type="match status" value="1"/>
</dbReference>
<keyword evidence="4" id="KW-0808">Transferase</keyword>
<evidence type="ECO:0000259" key="7">
    <source>
        <dbReference type="SMART" id="SM00941"/>
    </source>
</evidence>
<accession>A0A2K8NX55</accession>
<sequence length="436" mass="48087">MTFSELIEKKKHKIELSNAEIEWLISNYVKGVVTDYQFSAMAMAIYFNGMTNRETAALTTAYVNSGKTYDVSKVQGFKADKHSTGGVGDKTSLVFSPLVASYGIKVCKLSGRGLGQTGGTIDKLETFPGWQSELTNDEFIKVVNEVGMSLIAQSNDVVPADKKIYALRDVTGTVDSMPLIAASIMSKKLIIENDGLILDVKTGDGAFMKTVEQAEDLANRMIGIGREHGRKIAVLITDMNKPLGKAIGNAIEVKEAWDALHGKGPQDFNELVATAVGVTLLQAKIFDDLKTAKKDVYKKMQSGEAAHFFKEFVIAQHGDWSVMENYDQVFTNKHKIEIKTKTKGFVKYNQAEGLGLLSMHLGAGRQTKEESIDHAAGIYLNKGFGEAVEVGETIMTLYTNKEINPEWEQQAYETFTIVEKQPKEEVIIKIISDDVK</sequence>
<dbReference type="InterPro" id="IPR018090">
    <property type="entry name" value="Pyrmidine_PPas_bac/euk"/>
</dbReference>
<reference evidence="8 9" key="1">
    <citation type="submission" date="2017-11" db="EMBL/GenBank/DDBJ databases">
        <title>Genome sequence of Entomoplasma somnilux PYAN-1 (ATCC 49194).</title>
        <authorList>
            <person name="Lo W.-S."/>
            <person name="Gasparich G.E."/>
            <person name="Kuo C.-H."/>
        </authorList>
    </citation>
    <scope>NUCLEOTIDE SEQUENCE [LARGE SCALE GENOMIC DNA]</scope>
    <source>
        <strain evidence="8 9">PYAN-1</strain>
    </source>
</reference>
<comment type="function">
    <text evidence="6">The enzymes which catalyze the reversible phosphorolysis of pyrimidine nucleosides are involved in the degradation of these compounds and in their utilization as carbon and energy sources, or in the rescue of pyrimidine bases for nucleotide synthesis.</text>
</comment>
<name>A0A2K8NX55_9MOLU</name>
<dbReference type="GO" id="GO:0009032">
    <property type="term" value="F:thymidine phosphorylase activity"/>
    <property type="evidence" value="ECO:0007669"/>
    <property type="project" value="UniProtKB-EC"/>
</dbReference>
<gene>
    <name evidence="8" type="primary">deoA</name>
    <name evidence="8" type="ORF">ESOMN_v1c00240</name>
</gene>
<dbReference type="Gene3D" id="1.20.970.10">
    <property type="entry name" value="Transferase, Pyrimidine Nucleoside Phosphorylase, Chain C"/>
    <property type="match status" value="1"/>
</dbReference>
<dbReference type="PROSITE" id="PS00647">
    <property type="entry name" value="THYMID_PHOSPHORYLASE"/>
    <property type="match status" value="1"/>
</dbReference>
<evidence type="ECO:0000313" key="9">
    <source>
        <dbReference type="Proteomes" id="UP000232230"/>
    </source>
</evidence>
<dbReference type="PANTHER" id="PTHR10515:SF0">
    <property type="entry name" value="THYMIDINE PHOSPHORYLASE"/>
    <property type="match status" value="1"/>
</dbReference>
<dbReference type="InterPro" id="IPR036566">
    <property type="entry name" value="PYNP-like_C_sf"/>
</dbReference>
<evidence type="ECO:0000256" key="3">
    <source>
        <dbReference type="ARBA" id="ARBA00022676"/>
    </source>
</evidence>
<organism evidence="8 9">
    <name type="scientific">Williamsoniiplasma somnilux</name>
    <dbReference type="NCBI Taxonomy" id="215578"/>
    <lineage>
        <taxon>Bacteria</taxon>
        <taxon>Bacillati</taxon>
        <taxon>Mycoplasmatota</taxon>
        <taxon>Mollicutes</taxon>
        <taxon>Entomoplasmatales</taxon>
        <taxon>Williamsoniiplasma</taxon>
    </lineage>
</organism>
<dbReference type="InterPro" id="IPR013102">
    <property type="entry name" value="PYNP_C"/>
</dbReference>
<keyword evidence="3" id="KW-0328">Glycosyltransferase</keyword>
<dbReference type="Gene3D" id="3.90.1170.30">
    <property type="entry name" value="Pyrimidine nucleoside phosphorylase-like, C-terminal domain"/>
    <property type="match status" value="1"/>
</dbReference>
<dbReference type="PANTHER" id="PTHR10515">
    <property type="entry name" value="THYMIDINE PHOSPHORYLASE"/>
    <property type="match status" value="1"/>
</dbReference>
<evidence type="ECO:0000256" key="1">
    <source>
        <dbReference type="ARBA" id="ARBA00006915"/>
    </source>
</evidence>
<dbReference type="SUPFAM" id="SSF54680">
    <property type="entry name" value="Pyrimidine nucleoside phosphorylase C-terminal domain"/>
    <property type="match status" value="1"/>
</dbReference>
<dbReference type="GO" id="GO:0006213">
    <property type="term" value="P:pyrimidine nucleoside metabolic process"/>
    <property type="evidence" value="ECO:0007669"/>
    <property type="project" value="InterPro"/>
</dbReference>
<dbReference type="NCBIfam" id="NF004490">
    <property type="entry name" value="PRK05820.1"/>
    <property type="match status" value="1"/>
</dbReference>
<dbReference type="GO" id="GO:0005829">
    <property type="term" value="C:cytosol"/>
    <property type="evidence" value="ECO:0007669"/>
    <property type="project" value="TreeGrafter"/>
</dbReference>
<dbReference type="Proteomes" id="UP000232230">
    <property type="component" value="Chromosome"/>
</dbReference>
<proteinExistence type="inferred from homology"/>
<dbReference type="InterPro" id="IPR000053">
    <property type="entry name" value="Thymidine/pyrmidine_PPase"/>
</dbReference>
<dbReference type="Gene3D" id="3.40.1030.10">
    <property type="entry name" value="Nucleoside phosphorylase/phosphoribosyltransferase catalytic domain"/>
    <property type="match status" value="1"/>
</dbReference>
<dbReference type="GO" id="GO:0004645">
    <property type="term" value="F:1,4-alpha-oligoglucan phosphorylase activity"/>
    <property type="evidence" value="ECO:0007669"/>
    <property type="project" value="InterPro"/>
</dbReference>
<dbReference type="PIRSF" id="PIRSF000478">
    <property type="entry name" value="TP_PyNP"/>
    <property type="match status" value="1"/>
</dbReference>
<evidence type="ECO:0000256" key="5">
    <source>
        <dbReference type="ARBA" id="ARBA00048550"/>
    </source>
</evidence>
<dbReference type="NCBIfam" id="TIGR02644">
    <property type="entry name" value="Y_phosphoryl"/>
    <property type="match status" value="1"/>
</dbReference>
<keyword evidence="9" id="KW-1185">Reference proteome</keyword>
<dbReference type="InterPro" id="IPR035902">
    <property type="entry name" value="Nuc_phospho_transferase"/>
</dbReference>
<dbReference type="Pfam" id="PF00591">
    <property type="entry name" value="Glycos_transf_3"/>
    <property type="match status" value="1"/>
</dbReference>
<dbReference type="EMBL" id="CP024965">
    <property type="protein sequence ID" value="ATZ18410.1"/>
    <property type="molecule type" value="Genomic_DNA"/>
</dbReference>
<dbReference type="FunFam" id="3.40.1030.10:FF:000003">
    <property type="entry name" value="Pyrimidine-nucleoside phosphorylase"/>
    <property type="match status" value="1"/>
</dbReference>
<evidence type="ECO:0000256" key="2">
    <source>
        <dbReference type="ARBA" id="ARBA00011738"/>
    </source>
</evidence>
<comment type="subunit">
    <text evidence="2">Homodimer.</text>
</comment>
<comment type="similarity">
    <text evidence="1">Belongs to the thymidine/pyrimidine-nucleoside phosphorylase family.</text>
</comment>
<comment type="catalytic activity">
    <reaction evidence="5">
        <text>thymidine + phosphate = 2-deoxy-alpha-D-ribose 1-phosphate + thymine</text>
        <dbReference type="Rhea" id="RHEA:16037"/>
        <dbReference type="ChEBI" id="CHEBI:17748"/>
        <dbReference type="ChEBI" id="CHEBI:17821"/>
        <dbReference type="ChEBI" id="CHEBI:43474"/>
        <dbReference type="ChEBI" id="CHEBI:57259"/>
        <dbReference type="EC" id="2.4.2.4"/>
    </reaction>
</comment>
<protein>
    <submittedName>
        <fullName evidence="8">Thymidine phosphorylase</fullName>
    </submittedName>
</protein>